<gene>
    <name evidence="9" type="ORF">E3J32_02145</name>
</gene>
<evidence type="ECO:0000256" key="5">
    <source>
        <dbReference type="ARBA" id="ARBA00022692"/>
    </source>
</evidence>
<accession>A0A523Y0U1</accession>
<evidence type="ECO:0008006" key="11">
    <source>
        <dbReference type="Google" id="ProtNLM"/>
    </source>
</evidence>
<keyword evidence="4" id="KW-1003">Cell membrane</keyword>
<evidence type="ECO:0000256" key="4">
    <source>
        <dbReference type="ARBA" id="ARBA00022475"/>
    </source>
</evidence>
<comment type="similarity">
    <text evidence="2">Belongs to the CPA3 antiporters (TC 2.A.63) subunit F family.</text>
</comment>
<evidence type="ECO:0000256" key="7">
    <source>
        <dbReference type="ARBA" id="ARBA00023136"/>
    </source>
</evidence>
<dbReference type="Proteomes" id="UP000315669">
    <property type="component" value="Unassembled WGS sequence"/>
</dbReference>
<dbReference type="PANTHER" id="PTHR34702:SF1">
    <property type="entry name" value="NA(+)_H(+) ANTIPORTER SUBUNIT F"/>
    <property type="match status" value="1"/>
</dbReference>
<dbReference type="EMBL" id="SOII01000155">
    <property type="protein sequence ID" value="TET85132.1"/>
    <property type="molecule type" value="Genomic_DNA"/>
</dbReference>
<proteinExistence type="inferred from homology"/>
<evidence type="ECO:0000256" key="8">
    <source>
        <dbReference type="SAM" id="Phobius"/>
    </source>
</evidence>
<evidence type="ECO:0000256" key="1">
    <source>
        <dbReference type="ARBA" id="ARBA00004651"/>
    </source>
</evidence>
<comment type="subcellular location">
    <subcellularLocation>
        <location evidence="1">Cell membrane</location>
        <topology evidence="1">Multi-pass membrane protein</topology>
    </subcellularLocation>
</comment>
<keyword evidence="3" id="KW-0813">Transport</keyword>
<protein>
    <recommendedName>
        <fullName evidence="11">Cation:proton antiporter</fullName>
    </recommendedName>
</protein>
<sequence>MLVKKDLDVSVFVIASFCFLATSLLSLIRIIIGPTAQDRLVGLNLIVPQVVAIMVLMAINFNRTVYLDVALVYAILGFISIIAITKYLKGKKLHE</sequence>
<dbReference type="AlphaFoldDB" id="A0A523Y0U1"/>
<organism evidence="9 10">
    <name type="scientific">Aerophobetes bacterium</name>
    <dbReference type="NCBI Taxonomy" id="2030807"/>
    <lineage>
        <taxon>Bacteria</taxon>
        <taxon>Candidatus Aerophobota</taxon>
    </lineage>
</organism>
<feature type="transmembrane region" description="Helical" evidence="8">
    <location>
        <begin position="12"/>
        <end position="32"/>
    </location>
</feature>
<name>A0A523Y0U1_UNCAE</name>
<evidence type="ECO:0000313" key="9">
    <source>
        <dbReference type="EMBL" id="TET85132.1"/>
    </source>
</evidence>
<dbReference type="InterPro" id="IPR007208">
    <property type="entry name" value="MrpF/PhaF-like"/>
</dbReference>
<keyword evidence="5 8" id="KW-0812">Transmembrane</keyword>
<keyword evidence="7 8" id="KW-0472">Membrane</keyword>
<dbReference type="PANTHER" id="PTHR34702">
    <property type="entry name" value="NA(+)/H(+) ANTIPORTER SUBUNIT F1"/>
    <property type="match status" value="1"/>
</dbReference>
<feature type="transmembrane region" description="Helical" evidence="8">
    <location>
        <begin position="65"/>
        <end position="88"/>
    </location>
</feature>
<reference evidence="9 10" key="1">
    <citation type="submission" date="2019-03" db="EMBL/GenBank/DDBJ databases">
        <title>Metabolic potential of uncultured bacteria and archaea associated with petroleum seepage in deep-sea sediments.</title>
        <authorList>
            <person name="Dong X."/>
            <person name="Hubert C."/>
        </authorList>
    </citation>
    <scope>NUCLEOTIDE SEQUENCE [LARGE SCALE GENOMIC DNA]</scope>
    <source>
        <strain evidence="9">E29_bin25</strain>
    </source>
</reference>
<evidence type="ECO:0000313" key="10">
    <source>
        <dbReference type="Proteomes" id="UP000315669"/>
    </source>
</evidence>
<keyword evidence="6 8" id="KW-1133">Transmembrane helix</keyword>
<evidence type="ECO:0000256" key="2">
    <source>
        <dbReference type="ARBA" id="ARBA00009212"/>
    </source>
</evidence>
<evidence type="ECO:0000256" key="6">
    <source>
        <dbReference type="ARBA" id="ARBA00022989"/>
    </source>
</evidence>
<evidence type="ECO:0000256" key="3">
    <source>
        <dbReference type="ARBA" id="ARBA00022448"/>
    </source>
</evidence>
<feature type="transmembrane region" description="Helical" evidence="8">
    <location>
        <begin position="39"/>
        <end position="59"/>
    </location>
</feature>
<dbReference type="GO" id="GO:0005886">
    <property type="term" value="C:plasma membrane"/>
    <property type="evidence" value="ECO:0007669"/>
    <property type="project" value="UniProtKB-SubCell"/>
</dbReference>
<dbReference type="GO" id="GO:0015385">
    <property type="term" value="F:sodium:proton antiporter activity"/>
    <property type="evidence" value="ECO:0007669"/>
    <property type="project" value="TreeGrafter"/>
</dbReference>
<dbReference type="Pfam" id="PF04066">
    <property type="entry name" value="MrpF_PhaF"/>
    <property type="match status" value="1"/>
</dbReference>
<comment type="caution">
    <text evidence="9">The sequence shown here is derived from an EMBL/GenBank/DDBJ whole genome shotgun (WGS) entry which is preliminary data.</text>
</comment>